<keyword evidence="1" id="KW-0677">Repeat</keyword>
<accession>A0A7I8JDF2</accession>
<feature type="compositionally biased region" description="Low complexity" evidence="3">
    <location>
        <begin position="662"/>
        <end position="681"/>
    </location>
</feature>
<dbReference type="AlphaFoldDB" id="A0A7I8JDF2"/>
<feature type="compositionally biased region" description="Basic and acidic residues" evidence="3">
    <location>
        <begin position="18"/>
        <end position="33"/>
    </location>
</feature>
<feature type="region of interest" description="Disordered" evidence="3">
    <location>
        <begin position="1"/>
        <end position="124"/>
    </location>
</feature>
<proteinExistence type="predicted"/>
<evidence type="ECO:0000256" key="2">
    <source>
        <dbReference type="PROSITE-ProRule" id="PRU00117"/>
    </source>
</evidence>
<name>A0A7I8JDF2_SPIIN</name>
<reference evidence="5 6" key="1">
    <citation type="submission" date="2019-12" db="EMBL/GenBank/DDBJ databases">
        <authorList>
            <person name="Scholz U."/>
            <person name="Mascher M."/>
            <person name="Fiebig A."/>
        </authorList>
    </citation>
    <scope>NUCLEOTIDE SEQUENCE</scope>
</reference>
<keyword evidence="6" id="KW-1185">Reference proteome</keyword>
<feature type="region of interest" description="Disordered" evidence="3">
    <location>
        <begin position="396"/>
        <end position="446"/>
    </location>
</feature>
<organism evidence="5">
    <name type="scientific">Spirodela intermedia</name>
    <name type="common">Intermediate duckweed</name>
    <dbReference type="NCBI Taxonomy" id="51605"/>
    <lineage>
        <taxon>Eukaryota</taxon>
        <taxon>Viridiplantae</taxon>
        <taxon>Streptophyta</taxon>
        <taxon>Embryophyta</taxon>
        <taxon>Tracheophyta</taxon>
        <taxon>Spermatophyta</taxon>
        <taxon>Magnoliopsida</taxon>
        <taxon>Liliopsida</taxon>
        <taxon>Araceae</taxon>
        <taxon>Lemnoideae</taxon>
        <taxon>Spirodela</taxon>
    </lineage>
</organism>
<evidence type="ECO:0000313" key="5">
    <source>
        <dbReference type="EMBL" id="CAA2628527.1"/>
    </source>
</evidence>
<dbReference type="InterPro" id="IPR004088">
    <property type="entry name" value="KH_dom_type_1"/>
</dbReference>
<dbReference type="SUPFAM" id="SSF54791">
    <property type="entry name" value="Eukaryotic type KH-domain (KH-domain type I)"/>
    <property type="match status" value="2"/>
</dbReference>
<gene>
    <name evidence="5" type="ORF">SI7747_11014169</name>
</gene>
<dbReference type="InterPro" id="IPR036612">
    <property type="entry name" value="KH_dom_type_1_sf"/>
</dbReference>
<dbReference type="Proteomes" id="UP001189122">
    <property type="component" value="Unassembled WGS sequence"/>
</dbReference>
<dbReference type="SMART" id="SM00322">
    <property type="entry name" value="KH"/>
    <property type="match status" value="2"/>
</dbReference>
<dbReference type="CDD" id="cd00105">
    <property type="entry name" value="KH-I"/>
    <property type="match status" value="2"/>
</dbReference>
<evidence type="ECO:0000259" key="4">
    <source>
        <dbReference type="SMART" id="SM00322"/>
    </source>
</evidence>
<feature type="region of interest" description="Disordered" evidence="3">
    <location>
        <begin position="696"/>
        <end position="727"/>
    </location>
</feature>
<dbReference type="Gene3D" id="3.30.1370.10">
    <property type="entry name" value="K Homology domain, type 1"/>
    <property type="match status" value="2"/>
</dbReference>
<feature type="compositionally biased region" description="Low complexity" evidence="3">
    <location>
        <begin position="374"/>
        <end position="384"/>
    </location>
</feature>
<dbReference type="EMBL" id="CACRZD030000011">
    <property type="protein sequence ID" value="CAA6667775.1"/>
    <property type="molecule type" value="Genomic_DNA"/>
</dbReference>
<dbReference type="GO" id="GO:0003723">
    <property type="term" value="F:RNA binding"/>
    <property type="evidence" value="ECO:0007669"/>
    <property type="project" value="UniProtKB-UniRule"/>
</dbReference>
<dbReference type="EMBL" id="LR743598">
    <property type="protein sequence ID" value="CAA2628527.1"/>
    <property type="molecule type" value="Genomic_DNA"/>
</dbReference>
<feature type="region of interest" description="Disordered" evidence="3">
    <location>
        <begin position="347"/>
        <end position="384"/>
    </location>
</feature>
<evidence type="ECO:0000313" key="6">
    <source>
        <dbReference type="Proteomes" id="UP001189122"/>
    </source>
</evidence>
<feature type="compositionally biased region" description="Low complexity" evidence="3">
    <location>
        <begin position="61"/>
        <end position="72"/>
    </location>
</feature>
<feature type="compositionally biased region" description="Basic and acidic residues" evidence="3">
    <location>
        <begin position="47"/>
        <end position="59"/>
    </location>
</feature>
<evidence type="ECO:0000256" key="3">
    <source>
        <dbReference type="SAM" id="MobiDB-lite"/>
    </source>
</evidence>
<dbReference type="Pfam" id="PF00013">
    <property type="entry name" value="KH_1"/>
    <property type="match status" value="2"/>
</dbReference>
<sequence>MDKAEAPLAPPEAVAAEGLRESDVAAEGADRTPESPATVAEHKRKREKLEAEEPPHEVAEGESVTVETAAVEAEAEPAERENGVAADEHEDQGVTSETADGDTTGDGKRQRLEEETDVADAGHRTTELETQVGNGHAPPVEIFQSPTVDTIQETTTSVSQEVIGPSEGQQHTPEGLTTSRRIEVPNNKVGVLIGKAGETIKFLQFNTGAKIQITRDAEADPHATTRPVELIGTIESISKAEKLIKDVIAEADAGGSPALVARGFGTSQPGAEQLQIQVPNEKVGLIIGKGGETIKNLQTRSRARIQLIPQHLPEGDISKERTVRITGNKEQIEAAIEMIKQVMNQVGSWSGPPVRSSTPGGYTQPMHRHRGPSPAQWGPRAAAPPAQQIPVYDYQQRGPYTTQPSHYPPPAVHGGGYPQQPPPRTGFGPGWDQRSAAPPIQTSQKASYDYYRQGPNQSMLAQVPPPPPAARRLLRRATTGSRKVRAMASQLLIRNLHQGTMSQGMTANPPPHSRSTRRPPPSGYTQQQAYPKPSSYGGAPPVYGGAPRPSQPGDQMYQGSSAAQYGTAAPPQQQQQQQQPYPYGASTAYQQAPAYGQSYGPPPTGAADSYAQYPQQAGQAAAAPGYAPPAGVYSQGAPPSGYGQYPTTAPGYGEQQPIADNAGYGYPGAPAPAAAPEASYGTNSLSATGRRILRLSSNATGYEQPASVPPQSGGAPASYAKSSSPQTAVYGQYDASQMYAQP</sequence>
<dbReference type="PROSITE" id="PS50084">
    <property type="entry name" value="KH_TYPE_1"/>
    <property type="match status" value="2"/>
</dbReference>
<protein>
    <recommendedName>
        <fullName evidence="4">K Homology domain-containing protein</fullName>
    </recommendedName>
</protein>
<feature type="compositionally biased region" description="Low complexity" evidence="3">
    <location>
        <begin position="610"/>
        <end position="631"/>
    </location>
</feature>
<feature type="domain" description="K Homology" evidence="4">
    <location>
        <begin position="176"/>
        <end position="249"/>
    </location>
</feature>
<evidence type="ECO:0000256" key="1">
    <source>
        <dbReference type="ARBA" id="ARBA00022737"/>
    </source>
</evidence>
<feature type="compositionally biased region" description="Low complexity" evidence="3">
    <location>
        <begin position="562"/>
        <end position="585"/>
    </location>
</feature>
<dbReference type="InterPro" id="IPR004087">
    <property type="entry name" value="KH_dom"/>
</dbReference>
<dbReference type="PANTHER" id="PTHR10288">
    <property type="entry name" value="KH DOMAIN CONTAINING RNA BINDING PROTEIN"/>
    <property type="match status" value="1"/>
</dbReference>
<feature type="compositionally biased region" description="Pro residues" evidence="3">
    <location>
        <begin position="508"/>
        <end position="522"/>
    </location>
</feature>
<keyword evidence="2" id="KW-0694">RNA-binding</keyword>
<feature type="domain" description="K Homology" evidence="4">
    <location>
        <begin position="270"/>
        <end position="344"/>
    </location>
</feature>
<feature type="region of interest" description="Disordered" evidence="3">
    <location>
        <begin position="498"/>
        <end position="683"/>
    </location>
</feature>
<feature type="compositionally biased region" description="Low complexity" evidence="3">
    <location>
        <begin position="533"/>
        <end position="547"/>
    </location>
</feature>